<dbReference type="EMBL" id="JBFTWV010000233">
    <property type="protein sequence ID" value="KAL2783476.1"/>
    <property type="molecule type" value="Genomic_DNA"/>
</dbReference>
<organism evidence="1 2">
    <name type="scientific">Aspergillus keveii</name>
    <dbReference type="NCBI Taxonomy" id="714993"/>
    <lineage>
        <taxon>Eukaryota</taxon>
        <taxon>Fungi</taxon>
        <taxon>Dikarya</taxon>
        <taxon>Ascomycota</taxon>
        <taxon>Pezizomycotina</taxon>
        <taxon>Eurotiomycetes</taxon>
        <taxon>Eurotiomycetidae</taxon>
        <taxon>Eurotiales</taxon>
        <taxon>Aspergillaceae</taxon>
        <taxon>Aspergillus</taxon>
        <taxon>Aspergillus subgen. Nidulantes</taxon>
    </lineage>
</organism>
<dbReference type="PANTHER" id="PTHR35605">
    <property type="entry name" value="ECP2 EFFECTOR PROTEIN DOMAIN-CONTAINING PROTEIN-RELATED"/>
    <property type="match status" value="1"/>
</dbReference>
<comment type="caution">
    <text evidence="1">The sequence shown here is derived from an EMBL/GenBank/DDBJ whole genome shotgun (WGS) entry which is preliminary data.</text>
</comment>
<name>A0ABR4FJP9_9EURO</name>
<accession>A0ABR4FJP9</accession>
<dbReference type="PANTHER" id="PTHR35605:SF1">
    <property type="entry name" value="ECP2 EFFECTOR PROTEIN DOMAIN-CONTAINING PROTEIN-RELATED"/>
    <property type="match status" value="1"/>
</dbReference>
<keyword evidence="2" id="KW-1185">Reference proteome</keyword>
<reference evidence="1 2" key="1">
    <citation type="submission" date="2024-07" db="EMBL/GenBank/DDBJ databases">
        <title>Section-level genome sequencing and comparative genomics of Aspergillus sections Usti and Cavernicolus.</title>
        <authorList>
            <consortium name="Lawrence Berkeley National Laboratory"/>
            <person name="Nybo J.L."/>
            <person name="Vesth T.C."/>
            <person name="Theobald S."/>
            <person name="Frisvad J.C."/>
            <person name="Larsen T.O."/>
            <person name="Kjaerboelling I."/>
            <person name="Rothschild-Mancinelli K."/>
            <person name="Lyhne E.K."/>
            <person name="Kogle M.E."/>
            <person name="Barry K."/>
            <person name="Clum A."/>
            <person name="Na H."/>
            <person name="Ledsgaard L."/>
            <person name="Lin J."/>
            <person name="Lipzen A."/>
            <person name="Kuo A."/>
            <person name="Riley R."/>
            <person name="Mondo S."/>
            <person name="Labutti K."/>
            <person name="Haridas S."/>
            <person name="Pangalinan J."/>
            <person name="Salamov A.A."/>
            <person name="Simmons B.A."/>
            <person name="Magnuson J.K."/>
            <person name="Chen J."/>
            <person name="Drula E."/>
            <person name="Henrissat B."/>
            <person name="Wiebenga A."/>
            <person name="Lubbers R.J."/>
            <person name="Gomes A.C."/>
            <person name="Makela M.R."/>
            <person name="Stajich J."/>
            <person name="Grigoriev I.V."/>
            <person name="Mortensen U.H."/>
            <person name="De Vries R.P."/>
            <person name="Baker S.E."/>
            <person name="Andersen M.R."/>
        </authorList>
    </citation>
    <scope>NUCLEOTIDE SEQUENCE [LARGE SCALE GENOMIC DNA]</scope>
    <source>
        <strain evidence="1 2">CBS 209.92</strain>
    </source>
</reference>
<protein>
    <submittedName>
        <fullName evidence="1">Uncharacterized protein</fullName>
    </submittedName>
</protein>
<evidence type="ECO:0000313" key="1">
    <source>
        <dbReference type="EMBL" id="KAL2783476.1"/>
    </source>
</evidence>
<dbReference type="Proteomes" id="UP001610563">
    <property type="component" value="Unassembled WGS sequence"/>
</dbReference>
<sequence length="76" mass="8368">MRPYLGPKKCATVACARGAAITWCNDNDYEKLLPSWHNVADGAQVILDKCAMNSGDVRGTLDHNDYWRVVVGLAKC</sequence>
<evidence type="ECO:0000313" key="2">
    <source>
        <dbReference type="Proteomes" id="UP001610563"/>
    </source>
</evidence>
<proteinExistence type="predicted"/>
<gene>
    <name evidence="1" type="ORF">BJX66DRAFT_318479</name>
</gene>